<evidence type="ECO:0000256" key="3">
    <source>
        <dbReference type="ARBA" id="ARBA00006171"/>
    </source>
</evidence>
<dbReference type="Proteomes" id="UP000267469">
    <property type="component" value="Unassembled WGS sequence"/>
</dbReference>
<dbReference type="GO" id="GO:0005829">
    <property type="term" value="C:cytosol"/>
    <property type="evidence" value="ECO:0007669"/>
    <property type="project" value="TreeGrafter"/>
</dbReference>
<dbReference type="EC" id="3.1.3.18" evidence="4"/>
<dbReference type="Gene3D" id="1.10.150.240">
    <property type="entry name" value="Putative phosphatase, domain 2"/>
    <property type="match status" value="1"/>
</dbReference>
<comment type="similarity">
    <text evidence="3">Belongs to the HAD-like hydrolase superfamily. CbbY/CbbZ/Gph/YieH family.</text>
</comment>
<dbReference type="SFLD" id="SFLDS00003">
    <property type="entry name" value="Haloacid_Dehalogenase"/>
    <property type="match status" value="1"/>
</dbReference>
<evidence type="ECO:0000256" key="4">
    <source>
        <dbReference type="ARBA" id="ARBA00013078"/>
    </source>
</evidence>
<dbReference type="InterPro" id="IPR050155">
    <property type="entry name" value="HAD-like_hydrolase_sf"/>
</dbReference>
<evidence type="ECO:0000256" key="2">
    <source>
        <dbReference type="ARBA" id="ARBA00004818"/>
    </source>
</evidence>
<dbReference type="InterPro" id="IPR041492">
    <property type="entry name" value="HAD_2"/>
</dbReference>
<dbReference type="GO" id="GO:0006281">
    <property type="term" value="P:DNA repair"/>
    <property type="evidence" value="ECO:0007669"/>
    <property type="project" value="TreeGrafter"/>
</dbReference>
<dbReference type="Gene3D" id="3.40.50.1000">
    <property type="entry name" value="HAD superfamily/HAD-like"/>
    <property type="match status" value="1"/>
</dbReference>
<accession>A0A3N0F2X9</accession>
<comment type="caution">
    <text evidence="5">The sequence shown here is derived from an EMBL/GenBank/DDBJ whole genome shotgun (WGS) entry which is preliminary data.</text>
</comment>
<dbReference type="OrthoDB" id="9807630at2"/>
<gene>
    <name evidence="5" type="ORF">ED312_01480</name>
</gene>
<keyword evidence="5" id="KW-0378">Hydrolase</keyword>
<name>A0A3N0F2X9_SINP1</name>
<comment type="pathway">
    <text evidence="2">Organic acid metabolism; glycolate biosynthesis; glycolate from 2-phosphoglycolate: step 1/1.</text>
</comment>
<dbReference type="SUPFAM" id="SSF56784">
    <property type="entry name" value="HAD-like"/>
    <property type="match status" value="1"/>
</dbReference>
<comment type="catalytic activity">
    <reaction evidence="1">
        <text>2-phosphoglycolate + H2O = glycolate + phosphate</text>
        <dbReference type="Rhea" id="RHEA:14369"/>
        <dbReference type="ChEBI" id="CHEBI:15377"/>
        <dbReference type="ChEBI" id="CHEBI:29805"/>
        <dbReference type="ChEBI" id="CHEBI:43474"/>
        <dbReference type="ChEBI" id="CHEBI:58033"/>
        <dbReference type="EC" id="3.1.3.18"/>
    </reaction>
</comment>
<dbReference type="PANTHER" id="PTHR43434:SF1">
    <property type="entry name" value="PHOSPHOGLYCOLATE PHOSPHATASE"/>
    <property type="match status" value="1"/>
</dbReference>
<dbReference type="InterPro" id="IPR023214">
    <property type="entry name" value="HAD_sf"/>
</dbReference>
<reference evidence="5 6" key="1">
    <citation type="submission" date="2018-10" db="EMBL/GenBank/DDBJ databases">
        <title>Sinomicrobium pectinilyticum sp. nov., a pectinase-producing bacterium isolated from alkaline and saline soil, and emended description of the genus Sinomicrobium.</title>
        <authorList>
            <person name="Cheng B."/>
            <person name="Li C."/>
            <person name="Lai Q."/>
            <person name="Du M."/>
            <person name="Shao Z."/>
            <person name="Xu P."/>
            <person name="Yang C."/>
        </authorList>
    </citation>
    <scope>NUCLEOTIDE SEQUENCE [LARGE SCALE GENOMIC DNA]</scope>
    <source>
        <strain evidence="5 6">5DNS001</strain>
    </source>
</reference>
<dbReference type="SFLD" id="SFLDG01129">
    <property type="entry name" value="C1.5:_HAD__Beta-PGM__Phosphata"/>
    <property type="match status" value="1"/>
</dbReference>
<dbReference type="GO" id="GO:0008967">
    <property type="term" value="F:phosphoglycolate phosphatase activity"/>
    <property type="evidence" value="ECO:0007669"/>
    <property type="project" value="UniProtKB-EC"/>
</dbReference>
<evidence type="ECO:0000313" key="5">
    <source>
        <dbReference type="EMBL" id="RNL94518.1"/>
    </source>
</evidence>
<dbReference type="PANTHER" id="PTHR43434">
    <property type="entry name" value="PHOSPHOGLYCOLATE PHOSPHATASE"/>
    <property type="match status" value="1"/>
</dbReference>
<organism evidence="5 6">
    <name type="scientific">Sinomicrobium pectinilyticum</name>
    <dbReference type="NCBI Taxonomy" id="1084421"/>
    <lineage>
        <taxon>Bacteria</taxon>
        <taxon>Pseudomonadati</taxon>
        <taxon>Bacteroidota</taxon>
        <taxon>Flavobacteriia</taxon>
        <taxon>Flavobacteriales</taxon>
        <taxon>Flavobacteriaceae</taxon>
        <taxon>Sinomicrobium</taxon>
    </lineage>
</organism>
<evidence type="ECO:0000313" key="6">
    <source>
        <dbReference type="Proteomes" id="UP000267469"/>
    </source>
</evidence>
<dbReference type="AlphaFoldDB" id="A0A3N0F2X9"/>
<sequence>MKEFENKKVILWDFDGVILDSMDIREKGFREVLSGYPPEQVEKLLQYHHKNKGLSRYVKFRYFMKTVLRQEVNEEKVEKWTKAYSEIMRKDLTSRDRLIRETLDFIKNNHSRYEMHVVSGSDGDELRFLCRKLDLSPYFKSIQGSPEPKISLVTNTLRNFGYENSEVCLIGDSINDYEAAAENNIDFYGYNDPKLRSKGLNYIHSFA</sequence>
<dbReference type="RefSeq" id="WP_123214228.1">
    <property type="nucleotide sequence ID" value="NZ_RJTM01000005.1"/>
</dbReference>
<keyword evidence="6" id="KW-1185">Reference proteome</keyword>
<dbReference type="InterPro" id="IPR036412">
    <property type="entry name" value="HAD-like_sf"/>
</dbReference>
<protein>
    <recommendedName>
        <fullName evidence="4">phosphoglycolate phosphatase</fullName>
        <ecNumber evidence="4">3.1.3.18</ecNumber>
    </recommendedName>
</protein>
<evidence type="ECO:0000256" key="1">
    <source>
        <dbReference type="ARBA" id="ARBA00000830"/>
    </source>
</evidence>
<dbReference type="EMBL" id="RJTM01000005">
    <property type="protein sequence ID" value="RNL94518.1"/>
    <property type="molecule type" value="Genomic_DNA"/>
</dbReference>
<dbReference type="InterPro" id="IPR023198">
    <property type="entry name" value="PGP-like_dom2"/>
</dbReference>
<dbReference type="Pfam" id="PF13419">
    <property type="entry name" value="HAD_2"/>
    <property type="match status" value="1"/>
</dbReference>
<proteinExistence type="inferred from homology"/>